<sequence>MSKRGPSSGEQPGASSTMADQYQRLNLGFDTDRQIDKYELDTSTFDLVDVDGFHNTKFSTVLDYLIFTWFFLILSWALLAVDIYTCLNILVFHKWGNQGYTPYAYSVAKWIFTGCIIFEILLAIYHISWSIHAYRTRNIALAYVNNWAKIMYSIKRYNYHCLFFKIKQDTFFDWAAFLSYFELDNALEILIADAPRQVINILTLRYYATDGDFSQNFQNIIENIRTIATTNLKLSIILSFMCASVILFAIFFVKFCLGMICYIPVIVGIRRRGYKSLKKYCCHIVNEKVRILVRKHHKSKKELLDEGILDREEIKANPLLNSTTTFNEQTTGYRGTEWEGTQDLRNPFSSPKDLEAYGNGIVKPAPTYTFSNNSYEMSSMEKKINQSNKTFDSPGYVPYRHPEAPKNPFADSVKNQSSDTLISASSLTYPNQFVQTGGANQGSSYGSSRIAPPSRRAPPPTTTTNSLATYESLPTEVQYSPVKENADPVAYEYYTEQSHSSSETIPTTTNVPISSTSDQHTHLTNNEHGSSRGNLLDSFYETPAAVSQESLPYPARGSTILHQYNDPPYPERGSTIIHEYEQMSEQELHKDTGPYPHRDIESEEHDNENEYKNQNEYDREQEHGYYRRDYNQDQYR</sequence>
<name>A0ABP0EA96_9ASCO</name>
<dbReference type="InterPro" id="IPR031606">
    <property type="entry name" value="Kch1/2"/>
</dbReference>
<feature type="region of interest" description="Disordered" evidence="1">
    <location>
        <begin position="586"/>
        <end position="636"/>
    </location>
</feature>
<keyword evidence="4" id="KW-1185">Reference proteome</keyword>
<dbReference type="Pfam" id="PF16944">
    <property type="entry name" value="KCH"/>
    <property type="match status" value="1"/>
</dbReference>
<feature type="transmembrane region" description="Helical" evidence="2">
    <location>
        <begin position="103"/>
        <end position="127"/>
    </location>
</feature>
<reference evidence="3 4" key="1">
    <citation type="submission" date="2024-01" db="EMBL/GenBank/DDBJ databases">
        <authorList>
            <consortium name="Genoscope - CEA"/>
            <person name="William W."/>
        </authorList>
    </citation>
    <scope>NUCLEOTIDE SEQUENCE [LARGE SCALE GENOMIC DNA]</scope>
    <source>
        <strain evidence="3 4">29B2s-10</strain>
    </source>
</reference>
<evidence type="ECO:0008006" key="5">
    <source>
        <dbReference type="Google" id="ProtNLM"/>
    </source>
</evidence>
<dbReference type="PANTHER" id="PTHR36424:SF1">
    <property type="entry name" value="LOW AFFINITY K(+) TRANSPORTER 1-RELATED"/>
    <property type="match status" value="1"/>
</dbReference>
<evidence type="ECO:0000256" key="1">
    <source>
        <dbReference type="SAM" id="MobiDB-lite"/>
    </source>
</evidence>
<organism evidence="3 4">
    <name type="scientific">[Candida] anglica</name>
    <dbReference type="NCBI Taxonomy" id="148631"/>
    <lineage>
        <taxon>Eukaryota</taxon>
        <taxon>Fungi</taxon>
        <taxon>Dikarya</taxon>
        <taxon>Ascomycota</taxon>
        <taxon>Saccharomycotina</taxon>
        <taxon>Pichiomycetes</taxon>
        <taxon>Debaryomycetaceae</taxon>
        <taxon>Kurtzmaniella</taxon>
    </lineage>
</organism>
<feature type="compositionally biased region" description="Basic and acidic residues" evidence="1">
    <location>
        <begin position="608"/>
        <end position="636"/>
    </location>
</feature>
<evidence type="ECO:0000313" key="3">
    <source>
        <dbReference type="EMBL" id="CAK7900159.1"/>
    </source>
</evidence>
<feature type="transmembrane region" description="Helical" evidence="2">
    <location>
        <begin position="66"/>
        <end position="91"/>
    </location>
</feature>
<keyword evidence="2" id="KW-0472">Membrane</keyword>
<keyword evidence="2" id="KW-1133">Transmembrane helix</keyword>
<accession>A0ABP0EA96</accession>
<feature type="region of interest" description="Disordered" evidence="1">
    <location>
        <begin position="433"/>
        <end position="467"/>
    </location>
</feature>
<evidence type="ECO:0000256" key="2">
    <source>
        <dbReference type="SAM" id="Phobius"/>
    </source>
</evidence>
<gene>
    <name evidence="3" type="ORF">CAAN4_C06040</name>
</gene>
<proteinExistence type="predicted"/>
<feature type="compositionally biased region" description="Basic and acidic residues" evidence="1">
    <location>
        <begin position="586"/>
        <end position="600"/>
    </location>
</feature>
<dbReference type="PANTHER" id="PTHR36424">
    <property type="entry name" value="PHEROMONE-REGULATED MEMBRANE PROTEIN 6"/>
    <property type="match status" value="1"/>
</dbReference>
<dbReference type="EMBL" id="OZ004255">
    <property type="protein sequence ID" value="CAK7900159.1"/>
    <property type="molecule type" value="Genomic_DNA"/>
</dbReference>
<feature type="transmembrane region" description="Helical" evidence="2">
    <location>
        <begin position="236"/>
        <end position="269"/>
    </location>
</feature>
<feature type="compositionally biased region" description="Polar residues" evidence="1">
    <location>
        <begin position="433"/>
        <end position="446"/>
    </location>
</feature>
<evidence type="ECO:0000313" key="4">
    <source>
        <dbReference type="Proteomes" id="UP001497600"/>
    </source>
</evidence>
<feature type="region of interest" description="Disordered" evidence="1">
    <location>
        <begin position="387"/>
        <end position="417"/>
    </location>
</feature>
<dbReference type="Proteomes" id="UP001497600">
    <property type="component" value="Chromosome C"/>
</dbReference>
<keyword evidence="2" id="KW-0812">Transmembrane</keyword>
<protein>
    <recommendedName>
        <fullName evidence="5">Vacuolar membrane protein</fullName>
    </recommendedName>
</protein>